<dbReference type="AlphaFoldDB" id="A0A7Z9D635"/>
<protein>
    <submittedName>
        <fullName evidence="2">Uncharacterized protein</fullName>
    </submittedName>
</protein>
<name>A0A7Z9D635_9MICC</name>
<reference evidence="2 3" key="1">
    <citation type="submission" date="2018-12" db="EMBL/GenBank/DDBJ databases">
        <authorList>
            <consortium name="Pathogen Informatics"/>
        </authorList>
    </citation>
    <scope>NUCLEOTIDE SEQUENCE [LARGE SCALE GENOMIC DNA]</scope>
    <source>
        <strain evidence="2 3">NCTC10207</strain>
    </source>
</reference>
<feature type="chain" id="PRO_5038798946" evidence="1">
    <location>
        <begin position="20"/>
        <end position="38"/>
    </location>
</feature>
<gene>
    <name evidence="2" type="ORF">NCTC10207_01569</name>
</gene>
<evidence type="ECO:0000313" key="2">
    <source>
        <dbReference type="EMBL" id="VEI23478.1"/>
    </source>
</evidence>
<keyword evidence="1" id="KW-0732">Signal</keyword>
<accession>A0A7Z9D635</accession>
<organism evidence="2 3">
    <name type="scientific">Rothia aeria</name>
    <dbReference type="NCBI Taxonomy" id="172042"/>
    <lineage>
        <taxon>Bacteria</taxon>
        <taxon>Bacillati</taxon>
        <taxon>Actinomycetota</taxon>
        <taxon>Actinomycetes</taxon>
        <taxon>Micrococcales</taxon>
        <taxon>Micrococcaceae</taxon>
        <taxon>Rothia</taxon>
    </lineage>
</organism>
<evidence type="ECO:0000313" key="3">
    <source>
        <dbReference type="Proteomes" id="UP000282386"/>
    </source>
</evidence>
<evidence type="ECO:0000256" key="1">
    <source>
        <dbReference type="SAM" id="SignalP"/>
    </source>
</evidence>
<proteinExistence type="predicted"/>
<feature type="signal peptide" evidence="1">
    <location>
        <begin position="1"/>
        <end position="19"/>
    </location>
</feature>
<dbReference type="EMBL" id="LR134479">
    <property type="protein sequence ID" value="VEI23478.1"/>
    <property type="molecule type" value="Genomic_DNA"/>
</dbReference>
<sequence>MRFYPKIRAAALTAVTVTALVGGSLSAPAQAEVDSGRF</sequence>
<dbReference type="Proteomes" id="UP000282386">
    <property type="component" value="Chromosome"/>
</dbReference>